<keyword evidence="1" id="KW-0472">Membrane</keyword>
<gene>
    <name evidence="2" type="ORF">SDC9_110425</name>
</gene>
<name>A0A645BDM3_9ZZZZ</name>
<reference evidence="2" key="1">
    <citation type="submission" date="2019-08" db="EMBL/GenBank/DDBJ databases">
        <authorList>
            <person name="Kucharzyk K."/>
            <person name="Murdoch R.W."/>
            <person name="Higgins S."/>
            <person name="Loffler F."/>
        </authorList>
    </citation>
    <scope>NUCLEOTIDE SEQUENCE</scope>
</reference>
<comment type="caution">
    <text evidence="2">The sequence shown here is derived from an EMBL/GenBank/DDBJ whole genome shotgun (WGS) entry which is preliminary data.</text>
</comment>
<keyword evidence="1" id="KW-1133">Transmembrane helix</keyword>
<evidence type="ECO:0008006" key="3">
    <source>
        <dbReference type="Google" id="ProtNLM"/>
    </source>
</evidence>
<organism evidence="2">
    <name type="scientific">bioreactor metagenome</name>
    <dbReference type="NCBI Taxonomy" id="1076179"/>
    <lineage>
        <taxon>unclassified sequences</taxon>
        <taxon>metagenomes</taxon>
        <taxon>ecological metagenomes</taxon>
    </lineage>
</organism>
<evidence type="ECO:0000313" key="2">
    <source>
        <dbReference type="EMBL" id="MPM63545.1"/>
    </source>
</evidence>
<protein>
    <recommendedName>
        <fullName evidence="3">SMODS and SLOG-associating 2TM effector domain-containing protein</fullName>
    </recommendedName>
</protein>
<feature type="transmembrane region" description="Helical" evidence="1">
    <location>
        <begin position="49"/>
        <end position="67"/>
    </location>
</feature>
<dbReference type="AlphaFoldDB" id="A0A645BDM3"/>
<dbReference type="EMBL" id="VSSQ01019476">
    <property type="protein sequence ID" value="MPM63545.1"/>
    <property type="molecule type" value="Genomic_DNA"/>
</dbReference>
<feature type="transmembrane region" description="Helical" evidence="1">
    <location>
        <begin position="25"/>
        <end position="43"/>
    </location>
</feature>
<accession>A0A645BDM3</accession>
<sequence>MVQLKAWMFYLDEYTDDSYKWDKRINIFLAITSSSSIAAWAIWNKYGFVWALLIALSQVVTAIKPQLPFSKRLETLCKISNQLQILFNKADYNWYKVSNGELAEEQINDLLFELKKQYIDTIGKTLEADPLPENGQFKAVADTKTEKYFQDTY</sequence>
<proteinExistence type="predicted"/>
<keyword evidence="1" id="KW-0812">Transmembrane</keyword>
<evidence type="ECO:0000256" key="1">
    <source>
        <dbReference type="SAM" id="Phobius"/>
    </source>
</evidence>